<comment type="subunit">
    <text evidence="1">Component of the TIM23 complex.</text>
</comment>
<dbReference type="SMART" id="SM00577">
    <property type="entry name" value="CPDc"/>
    <property type="match status" value="1"/>
</dbReference>
<keyword evidence="1" id="KW-0472">Membrane</keyword>
<dbReference type="AlphaFoldDB" id="A0A2T9Y641"/>
<dbReference type="Gene3D" id="3.40.50.1000">
    <property type="entry name" value="HAD superfamily/HAD-like"/>
    <property type="match status" value="1"/>
</dbReference>
<dbReference type="EMBL" id="MBFR01000443">
    <property type="protein sequence ID" value="PVU87812.1"/>
    <property type="molecule type" value="Genomic_DNA"/>
</dbReference>
<accession>A0A2T9Y641</accession>
<organism evidence="3 4">
    <name type="scientific">Smittium simulii</name>
    <dbReference type="NCBI Taxonomy" id="133385"/>
    <lineage>
        <taxon>Eukaryota</taxon>
        <taxon>Fungi</taxon>
        <taxon>Fungi incertae sedis</taxon>
        <taxon>Zoopagomycota</taxon>
        <taxon>Kickxellomycotina</taxon>
        <taxon>Harpellomycetes</taxon>
        <taxon>Harpellales</taxon>
        <taxon>Legeriomycetaceae</taxon>
        <taxon>Smittium</taxon>
    </lineage>
</organism>
<dbReference type="Pfam" id="PF03031">
    <property type="entry name" value="NIF"/>
    <property type="match status" value="1"/>
</dbReference>
<dbReference type="Proteomes" id="UP000245383">
    <property type="component" value="Unassembled WGS sequence"/>
</dbReference>
<comment type="subcellular location">
    <subcellularLocation>
        <location evidence="1">Mitochondrion inner membrane</location>
        <topology evidence="1">Single-pass membrane protein</topology>
    </subcellularLocation>
</comment>
<dbReference type="InterPro" id="IPR004274">
    <property type="entry name" value="FCP1_dom"/>
</dbReference>
<evidence type="ECO:0000256" key="1">
    <source>
        <dbReference type="RuleBase" id="RU365079"/>
    </source>
</evidence>
<dbReference type="STRING" id="133385.A0A2T9Y641"/>
<keyword evidence="1" id="KW-0813">Transport</keyword>
<proteinExistence type="inferred from homology"/>
<gene>
    <name evidence="3" type="ORF">BB561_006162</name>
</gene>
<dbReference type="PANTHER" id="PTHR12210">
    <property type="entry name" value="DULLARD PROTEIN PHOSPHATASE"/>
    <property type="match status" value="1"/>
</dbReference>
<comment type="function">
    <text evidence="1">Essential component of the TIM23 complex, a complex that mediates the translocation of transit peptide-containing proteins across the mitochondrial inner membrane.</text>
</comment>
<keyword evidence="1" id="KW-0812">Transmembrane</keyword>
<sequence>MKKIEPLHSAILQETAIPSKTQPKKNRFRILVEFVVAFLYTSIYKFISWIPFFYYIIKILPDPNTFLSDDLRPLNITTESNPVIKSAAEAQVHHMRAGIIDVGFKPGSLPMEPENKEAREFTKTFFNSAILRVRRKVNKPNSGISDSASQNESSQPLEVYNNALKTLTDNAAQNKEAPAQTAEKVQVQQNLTQYNSSRINYLPSFSAAPLLKIFGMESSSKIPKLRNLPVKALAKKYLVLDLDETLIHSSPHSSYKAHLRIEVIIEKMACLYYIYKRPYLDYFLRKVSEWYKIVIFTASIPEYANPVLNFLDPSDTLFDRRLFRD</sequence>
<keyword evidence="4" id="KW-1185">Reference proteome</keyword>
<dbReference type="GO" id="GO:0005744">
    <property type="term" value="C:TIM23 mitochondrial import inner membrane translocase complex"/>
    <property type="evidence" value="ECO:0007669"/>
    <property type="project" value="UniProtKB-UniRule"/>
</dbReference>
<dbReference type="CDD" id="cd07521">
    <property type="entry name" value="HAD_FCP1-like"/>
    <property type="match status" value="1"/>
</dbReference>
<dbReference type="InterPro" id="IPR023214">
    <property type="entry name" value="HAD_sf"/>
</dbReference>
<protein>
    <recommendedName>
        <fullName evidence="1">Mitochondrial import inner membrane translocase subunit TIM50</fullName>
    </recommendedName>
</protein>
<evidence type="ECO:0000313" key="3">
    <source>
        <dbReference type="EMBL" id="PVU87812.1"/>
    </source>
</evidence>
<dbReference type="SUPFAM" id="SSF56784">
    <property type="entry name" value="HAD-like"/>
    <property type="match status" value="1"/>
</dbReference>
<comment type="similarity">
    <text evidence="1">Belongs to the TIM50 family.</text>
</comment>
<dbReference type="GO" id="GO:0015031">
    <property type="term" value="P:protein transport"/>
    <property type="evidence" value="ECO:0007669"/>
    <property type="project" value="UniProtKB-KW"/>
</dbReference>
<keyword evidence="1" id="KW-0809">Transit peptide</keyword>
<keyword evidence="1" id="KW-0496">Mitochondrion</keyword>
<evidence type="ECO:0000259" key="2">
    <source>
        <dbReference type="PROSITE" id="PS50969"/>
    </source>
</evidence>
<name>A0A2T9Y641_9FUNG</name>
<keyword evidence="1" id="KW-1133">Transmembrane helix</keyword>
<dbReference type="InterPro" id="IPR050365">
    <property type="entry name" value="TIM50"/>
</dbReference>
<feature type="transmembrane region" description="Helical" evidence="1">
    <location>
        <begin position="30"/>
        <end position="57"/>
    </location>
</feature>
<dbReference type="OrthoDB" id="277011at2759"/>
<comment type="caution">
    <text evidence="3">The sequence shown here is derived from an EMBL/GenBank/DDBJ whole genome shotgun (WGS) entry which is preliminary data.</text>
</comment>
<dbReference type="InterPro" id="IPR036412">
    <property type="entry name" value="HAD-like_sf"/>
</dbReference>
<feature type="domain" description="FCP1 homology" evidence="2">
    <location>
        <begin position="231"/>
        <end position="325"/>
    </location>
</feature>
<evidence type="ECO:0000313" key="4">
    <source>
        <dbReference type="Proteomes" id="UP000245383"/>
    </source>
</evidence>
<dbReference type="PROSITE" id="PS50969">
    <property type="entry name" value="FCP1"/>
    <property type="match status" value="1"/>
</dbReference>
<keyword evidence="1" id="KW-0811">Translocation</keyword>
<keyword evidence="1" id="KW-0653">Protein transport</keyword>
<reference evidence="3 4" key="1">
    <citation type="journal article" date="2018" name="MBio">
        <title>Comparative Genomics Reveals the Core Gene Toolbox for the Fungus-Insect Symbiosis.</title>
        <authorList>
            <person name="Wang Y."/>
            <person name="Stata M."/>
            <person name="Wang W."/>
            <person name="Stajich J.E."/>
            <person name="White M.M."/>
            <person name="Moncalvo J.M."/>
        </authorList>
    </citation>
    <scope>NUCLEOTIDE SEQUENCE [LARGE SCALE GENOMIC DNA]</scope>
    <source>
        <strain evidence="3 4">SWE-8-4</strain>
    </source>
</reference>